<dbReference type="PANTHER" id="PTHR47926">
    <property type="entry name" value="PENTATRICOPEPTIDE REPEAT-CONTAINING PROTEIN"/>
    <property type="match status" value="1"/>
</dbReference>
<gene>
    <name evidence="3" type="ORF">NE237_017922</name>
</gene>
<dbReference type="FunFam" id="1.25.40.10:FF:000090">
    <property type="entry name" value="Pentatricopeptide repeat-containing protein, chloroplastic"/>
    <property type="match status" value="1"/>
</dbReference>
<dbReference type="PROSITE" id="PS51375">
    <property type="entry name" value="PPR"/>
    <property type="match status" value="3"/>
</dbReference>
<dbReference type="Gene3D" id="1.25.40.10">
    <property type="entry name" value="Tetratricopeptide repeat domain"/>
    <property type="match status" value="3"/>
</dbReference>
<feature type="repeat" description="PPR" evidence="2">
    <location>
        <begin position="339"/>
        <end position="373"/>
    </location>
</feature>
<dbReference type="Pfam" id="PF20431">
    <property type="entry name" value="E_motif"/>
    <property type="match status" value="1"/>
</dbReference>
<dbReference type="EMBL" id="JAMYWD010000007">
    <property type="protein sequence ID" value="KAJ4966073.1"/>
    <property type="molecule type" value="Genomic_DNA"/>
</dbReference>
<dbReference type="InterPro" id="IPR011990">
    <property type="entry name" value="TPR-like_helical_dom_sf"/>
</dbReference>
<dbReference type="Pfam" id="PF13041">
    <property type="entry name" value="PPR_2"/>
    <property type="match status" value="2"/>
</dbReference>
<evidence type="ECO:0000256" key="1">
    <source>
        <dbReference type="ARBA" id="ARBA00022737"/>
    </source>
</evidence>
<dbReference type="FunFam" id="1.25.40.10:FF:000427">
    <property type="entry name" value="Pentatricopeptide repeat-containing protein chloroplastic"/>
    <property type="match status" value="1"/>
</dbReference>
<dbReference type="OrthoDB" id="1862136at2759"/>
<evidence type="ECO:0008006" key="5">
    <source>
        <dbReference type="Google" id="ProtNLM"/>
    </source>
</evidence>
<evidence type="ECO:0000256" key="2">
    <source>
        <dbReference type="PROSITE-ProRule" id="PRU00708"/>
    </source>
</evidence>
<dbReference type="GO" id="GO:0009451">
    <property type="term" value="P:RNA modification"/>
    <property type="evidence" value="ECO:0007669"/>
    <property type="project" value="InterPro"/>
</dbReference>
<protein>
    <recommendedName>
        <fullName evidence="5">Pentatricopeptide repeat-containing protein</fullName>
    </recommendedName>
</protein>
<dbReference type="GO" id="GO:0003723">
    <property type="term" value="F:RNA binding"/>
    <property type="evidence" value="ECO:0007669"/>
    <property type="project" value="InterPro"/>
</dbReference>
<dbReference type="InterPro" id="IPR046960">
    <property type="entry name" value="PPR_At4g14850-like_plant"/>
</dbReference>
<sequence length="521" mass="58152">MKCLGSQAGFLVYSRLWAPVRFFCKLKRWKEPFRDSYEYSRLLQRYGGTKGLQVIHAQIITGGYGQNPFLAAKLVSQYAERGELSMGDARKVFDCVCERDILLWNVVIQGYAKSGPFGEALNMYDQMRTRGILTNRYTFPFVLKACAASGVGNKGRVIHGHVVKVGLELDLFVENALVAFYAKCKEIKISHRVFDEIQDKDLVSWNSMIAGYMQNGCANETLIILHQLLQDDTVGMPDHATLVSALPACAQAASIRDGIWIHSYIIKTGMKVDAALGSGLVAVYAHCGCLDTARELFDRLPERNIVVWNVMIRCYGMHGHAHEAIDMFSRMVETGVKPDGISFVSVLSACSHVGLIDEAWKLFYKMGDYGVGKNDEHYACMVDLLGRAGYLDEAVKFIENMPVEAGKDAYGALLGACRIHSNIELGEEVAEKLFVLDPDNAGRYIILAKMYEDAGRWEDAARLRKVIRVKTIKKPLGYSAIALDNVVHTFGVEDESHPMTSQIFDTLERLEKMVVQDKAVV</sequence>
<dbReference type="Proteomes" id="UP001141806">
    <property type="component" value="Unassembled WGS sequence"/>
</dbReference>
<keyword evidence="4" id="KW-1185">Reference proteome</keyword>
<dbReference type="InterPro" id="IPR046848">
    <property type="entry name" value="E_motif"/>
</dbReference>
<dbReference type="InterPro" id="IPR002885">
    <property type="entry name" value="PPR_rpt"/>
</dbReference>
<comment type="caution">
    <text evidence="3">The sequence shown here is derived from an EMBL/GenBank/DDBJ whole genome shotgun (WGS) entry which is preliminary data.</text>
</comment>
<accession>A0A9Q0QNI9</accession>
<evidence type="ECO:0000313" key="4">
    <source>
        <dbReference type="Proteomes" id="UP001141806"/>
    </source>
</evidence>
<organism evidence="3 4">
    <name type="scientific">Protea cynaroides</name>
    <dbReference type="NCBI Taxonomy" id="273540"/>
    <lineage>
        <taxon>Eukaryota</taxon>
        <taxon>Viridiplantae</taxon>
        <taxon>Streptophyta</taxon>
        <taxon>Embryophyta</taxon>
        <taxon>Tracheophyta</taxon>
        <taxon>Spermatophyta</taxon>
        <taxon>Magnoliopsida</taxon>
        <taxon>Proteales</taxon>
        <taxon>Proteaceae</taxon>
        <taxon>Protea</taxon>
    </lineage>
</organism>
<dbReference type="AlphaFoldDB" id="A0A9Q0QNI9"/>
<dbReference type="PANTHER" id="PTHR47926:SF347">
    <property type="entry name" value="PENTATRICOPEPTIDE REPEAT-CONTAINING PROTEIN"/>
    <property type="match status" value="1"/>
</dbReference>
<name>A0A9Q0QNI9_9MAGN</name>
<reference evidence="3" key="1">
    <citation type="journal article" date="2023" name="Plant J.">
        <title>The genome of the king protea, Protea cynaroides.</title>
        <authorList>
            <person name="Chang J."/>
            <person name="Duong T.A."/>
            <person name="Schoeman C."/>
            <person name="Ma X."/>
            <person name="Roodt D."/>
            <person name="Barker N."/>
            <person name="Li Z."/>
            <person name="Van de Peer Y."/>
            <person name="Mizrachi E."/>
        </authorList>
    </citation>
    <scope>NUCLEOTIDE SEQUENCE</scope>
    <source>
        <tissue evidence="3">Young leaves</tissue>
    </source>
</reference>
<feature type="repeat" description="PPR" evidence="2">
    <location>
        <begin position="100"/>
        <end position="134"/>
    </location>
</feature>
<proteinExistence type="predicted"/>
<evidence type="ECO:0000313" key="3">
    <source>
        <dbReference type="EMBL" id="KAJ4966073.1"/>
    </source>
</evidence>
<feature type="repeat" description="PPR" evidence="2">
    <location>
        <begin position="304"/>
        <end position="338"/>
    </location>
</feature>
<dbReference type="NCBIfam" id="TIGR00756">
    <property type="entry name" value="PPR"/>
    <property type="match status" value="3"/>
</dbReference>
<dbReference type="SUPFAM" id="SSF48452">
    <property type="entry name" value="TPR-like"/>
    <property type="match status" value="1"/>
</dbReference>
<keyword evidence="1" id="KW-0677">Repeat</keyword>
<dbReference type="Pfam" id="PF01535">
    <property type="entry name" value="PPR"/>
    <property type="match status" value="2"/>
</dbReference>